<dbReference type="InterPro" id="IPR042089">
    <property type="entry name" value="Peptidase_M13_dom_2"/>
</dbReference>
<evidence type="ECO:0000256" key="1">
    <source>
        <dbReference type="ARBA" id="ARBA00001947"/>
    </source>
</evidence>
<feature type="transmembrane region" description="Helical" evidence="10">
    <location>
        <begin position="28"/>
        <end position="48"/>
    </location>
</feature>
<name>A0A6P8XGR3_DROAB</name>
<dbReference type="InterPro" id="IPR000718">
    <property type="entry name" value="Peptidase_M13"/>
</dbReference>
<sequence length="735" mass="85077">MTSLKFDIDNDESNAGPPRHRSKLSKTLFIGAIIVFVFIAVGLGFWAFNTHNEHSVCNTKECRDTASVVLSKINPQINPCDNFYEFTCGTYIDKMIIPEDKTNINTFTDIVDKVQEQLKNIITAEPPESTPKHFRQPNMLYRACMNTTRIESLGSIPITIIANTMGGWPLIVGDKWDEDNWTWQDQIKKFHTGGFNMDYIIEFSIDVDLQNTTKLMMTLDVSDLFLSREYLVKGFNETLVSAYYDYMVDIAVLFGAKKDEAKKQLLQSLEFEIALANISWPIEKRHNLTELYNLRTPQQLQAAYPYVDWVNYMNALLPEGLSVQDDEIINLIEPPFFDQLCKLLAKTPNRVIANYLMWRIHEFSLSYLSEEFHTRKDKYYMTVDGHQEPKARWKECVDVVSESLGISVASMYVPKHFDENSKSSVLEMVTNIRNVFNEILDEVNWMDDKTRLEAKNKLHKMATYIGYPDELLDNEKLTKYYEKLEIDPDNYLKSNLALNIFNTNYIFNKLRLPVNKTDWVDHAQSTDVNAFYSLEGNNIQFPAGILQGDFYNSNRPNYMNFGAIGYFIGHEVSHGFDVEGRQFDEEGNMRDWWQSAAKKAYLQKAQCITEQYGNYTEPETGLKLNGFNTQSENIADNVGIKMAYRAYQRWVEKHGTEQRLPGLDYTPQQMFWISVGQTWCNKDRKEDLDLLITTDGHSPSEFRVLGPLSNSNEFSKDFQCPEDSSMNPVHKCEVW</sequence>
<dbReference type="GO" id="GO:0005886">
    <property type="term" value="C:plasma membrane"/>
    <property type="evidence" value="ECO:0007669"/>
    <property type="project" value="UniProtKB-SubCell"/>
</dbReference>
<keyword evidence="7" id="KW-0862">Zinc</keyword>
<accession>A0A6P8XGR3</accession>
<keyword evidence="6" id="KW-0378">Hydrolase</keyword>
<comment type="subcellular location">
    <subcellularLocation>
        <location evidence="2">Cell membrane</location>
        <topology evidence="2">Single-pass type II membrane protein</topology>
    </subcellularLocation>
</comment>
<evidence type="ECO:0000256" key="2">
    <source>
        <dbReference type="ARBA" id="ARBA00004401"/>
    </source>
</evidence>
<evidence type="ECO:0000256" key="8">
    <source>
        <dbReference type="ARBA" id="ARBA00023049"/>
    </source>
</evidence>
<dbReference type="PANTHER" id="PTHR11733">
    <property type="entry name" value="ZINC METALLOPROTEASE FAMILY M13 NEPRILYSIN-RELATED"/>
    <property type="match status" value="1"/>
</dbReference>
<dbReference type="PANTHER" id="PTHR11733:SF224">
    <property type="entry name" value="NEPRILYSIN-2"/>
    <property type="match status" value="1"/>
</dbReference>
<evidence type="ECO:0000256" key="4">
    <source>
        <dbReference type="ARBA" id="ARBA00022670"/>
    </source>
</evidence>
<evidence type="ECO:0000256" key="3">
    <source>
        <dbReference type="ARBA" id="ARBA00007357"/>
    </source>
</evidence>
<organism evidence="13 14">
    <name type="scientific">Drosophila albomicans</name>
    <name type="common">Fruit fly</name>
    <dbReference type="NCBI Taxonomy" id="7291"/>
    <lineage>
        <taxon>Eukaryota</taxon>
        <taxon>Metazoa</taxon>
        <taxon>Ecdysozoa</taxon>
        <taxon>Arthropoda</taxon>
        <taxon>Hexapoda</taxon>
        <taxon>Insecta</taxon>
        <taxon>Pterygota</taxon>
        <taxon>Neoptera</taxon>
        <taxon>Endopterygota</taxon>
        <taxon>Diptera</taxon>
        <taxon>Brachycera</taxon>
        <taxon>Muscomorpha</taxon>
        <taxon>Ephydroidea</taxon>
        <taxon>Drosophilidae</taxon>
        <taxon>Drosophila</taxon>
    </lineage>
</organism>
<dbReference type="RefSeq" id="XP_034115606.1">
    <property type="nucleotide sequence ID" value="XM_034259715.2"/>
</dbReference>
<dbReference type="Pfam" id="PF05649">
    <property type="entry name" value="Peptidase_M13_N"/>
    <property type="match status" value="1"/>
</dbReference>
<evidence type="ECO:0000256" key="9">
    <source>
        <dbReference type="SAM" id="MobiDB-lite"/>
    </source>
</evidence>
<keyword evidence="8" id="KW-0482">Metalloprotease</keyword>
<evidence type="ECO:0000256" key="10">
    <source>
        <dbReference type="SAM" id="Phobius"/>
    </source>
</evidence>
<evidence type="ECO:0000256" key="6">
    <source>
        <dbReference type="ARBA" id="ARBA00022801"/>
    </source>
</evidence>
<dbReference type="AlphaFoldDB" id="A0A6P8XGR3"/>
<dbReference type="Gene3D" id="1.10.1380.10">
    <property type="entry name" value="Neutral endopeptidase , domain2"/>
    <property type="match status" value="1"/>
</dbReference>
<keyword evidence="10" id="KW-0812">Transmembrane</keyword>
<evidence type="ECO:0000313" key="14">
    <source>
        <dbReference type="RefSeq" id="XP_034115606.1"/>
    </source>
</evidence>
<dbReference type="CDD" id="cd08662">
    <property type="entry name" value="M13"/>
    <property type="match status" value="1"/>
</dbReference>
<dbReference type="GO" id="GO:0046872">
    <property type="term" value="F:metal ion binding"/>
    <property type="evidence" value="ECO:0007669"/>
    <property type="project" value="UniProtKB-KW"/>
</dbReference>
<evidence type="ECO:0000256" key="5">
    <source>
        <dbReference type="ARBA" id="ARBA00022723"/>
    </source>
</evidence>
<keyword evidence="10" id="KW-0472">Membrane</keyword>
<dbReference type="InterPro" id="IPR008753">
    <property type="entry name" value="Peptidase_M13_N"/>
</dbReference>
<comment type="cofactor">
    <cofactor evidence="1">
        <name>Zn(2+)</name>
        <dbReference type="ChEBI" id="CHEBI:29105"/>
    </cofactor>
</comment>
<gene>
    <name evidence="14" type="primary">LOC117575482</name>
</gene>
<evidence type="ECO:0000259" key="11">
    <source>
        <dbReference type="Pfam" id="PF01431"/>
    </source>
</evidence>
<evidence type="ECO:0000256" key="7">
    <source>
        <dbReference type="ARBA" id="ARBA00022833"/>
    </source>
</evidence>
<keyword evidence="4" id="KW-0645">Protease</keyword>
<keyword evidence="10" id="KW-1133">Transmembrane helix</keyword>
<dbReference type="GO" id="GO:0016485">
    <property type="term" value="P:protein processing"/>
    <property type="evidence" value="ECO:0007669"/>
    <property type="project" value="TreeGrafter"/>
</dbReference>
<evidence type="ECO:0000313" key="13">
    <source>
        <dbReference type="Proteomes" id="UP000515160"/>
    </source>
</evidence>
<dbReference type="InterPro" id="IPR024079">
    <property type="entry name" value="MetalloPept_cat_dom_sf"/>
</dbReference>
<feature type="region of interest" description="Disordered" evidence="9">
    <location>
        <begin position="1"/>
        <end position="20"/>
    </location>
</feature>
<dbReference type="Gene3D" id="3.40.390.10">
    <property type="entry name" value="Collagenase (Catalytic Domain)"/>
    <property type="match status" value="1"/>
</dbReference>
<reference evidence="14" key="1">
    <citation type="submission" date="2025-08" db="UniProtKB">
        <authorList>
            <consortium name="RefSeq"/>
        </authorList>
    </citation>
    <scope>IDENTIFICATION</scope>
    <source>
        <strain evidence="14">15112-1751.03</strain>
        <tissue evidence="14">Whole Adult</tissue>
    </source>
</reference>
<dbReference type="InterPro" id="IPR018497">
    <property type="entry name" value="Peptidase_M13_C"/>
</dbReference>
<protein>
    <submittedName>
        <fullName evidence="14">Neprilysin-2-like</fullName>
    </submittedName>
</protein>
<keyword evidence="13" id="KW-1185">Reference proteome</keyword>
<dbReference type="OrthoDB" id="6475849at2759"/>
<evidence type="ECO:0000259" key="12">
    <source>
        <dbReference type="Pfam" id="PF05649"/>
    </source>
</evidence>
<comment type="similarity">
    <text evidence="3">Belongs to the peptidase M13 family.</text>
</comment>
<dbReference type="SUPFAM" id="SSF55486">
    <property type="entry name" value="Metalloproteases ('zincins'), catalytic domain"/>
    <property type="match status" value="1"/>
</dbReference>
<dbReference type="GO" id="GO:0004222">
    <property type="term" value="F:metalloendopeptidase activity"/>
    <property type="evidence" value="ECO:0007669"/>
    <property type="project" value="InterPro"/>
</dbReference>
<dbReference type="GeneID" id="117575482"/>
<dbReference type="PRINTS" id="PR00786">
    <property type="entry name" value="NEPRILYSIN"/>
</dbReference>
<feature type="domain" description="Peptidase M13 C-terminal" evidence="11">
    <location>
        <begin position="529"/>
        <end position="734"/>
    </location>
</feature>
<dbReference type="Proteomes" id="UP000515160">
    <property type="component" value="Chromosome 2R"/>
</dbReference>
<dbReference type="Pfam" id="PF01431">
    <property type="entry name" value="Peptidase_M13"/>
    <property type="match status" value="1"/>
</dbReference>
<feature type="domain" description="Peptidase M13 N-terminal" evidence="12">
    <location>
        <begin position="79"/>
        <end position="468"/>
    </location>
</feature>
<dbReference type="PROSITE" id="PS51885">
    <property type="entry name" value="NEPRILYSIN"/>
    <property type="match status" value="1"/>
</dbReference>
<proteinExistence type="inferred from homology"/>
<keyword evidence="5" id="KW-0479">Metal-binding</keyword>